<feature type="DNA-binding region" description="H-T-H motif" evidence="2">
    <location>
        <begin position="41"/>
        <end position="60"/>
    </location>
</feature>
<dbReference type="EMBL" id="JABZFZ010000005">
    <property type="protein sequence ID" value="MBF0939291.1"/>
    <property type="molecule type" value="Genomic_DNA"/>
</dbReference>
<proteinExistence type="predicted"/>
<comment type="caution">
    <text evidence="5">The sequence shown here is derived from an EMBL/GenBank/DDBJ whole genome shotgun (WGS) entry which is preliminary data.</text>
</comment>
<dbReference type="InterPro" id="IPR036271">
    <property type="entry name" value="Tet_transcr_reg_TetR-rel_C_sf"/>
</dbReference>
<evidence type="ECO:0000256" key="1">
    <source>
        <dbReference type="ARBA" id="ARBA00023125"/>
    </source>
</evidence>
<dbReference type="PANTHER" id="PTHR30328">
    <property type="entry name" value="TRANSCRIPTIONAL REPRESSOR"/>
    <property type="match status" value="1"/>
</dbReference>
<gene>
    <name evidence="5" type="ORF">HXK03_00225</name>
</gene>
<dbReference type="GO" id="GO:0003677">
    <property type="term" value="F:DNA binding"/>
    <property type="evidence" value="ECO:0007669"/>
    <property type="project" value="UniProtKB-UniRule"/>
</dbReference>
<protein>
    <submittedName>
        <fullName evidence="5">TetR family transcriptional regulator</fullName>
    </submittedName>
</protein>
<dbReference type="Gene3D" id="1.10.357.10">
    <property type="entry name" value="Tetracycline Repressor, domain 2"/>
    <property type="match status" value="1"/>
</dbReference>
<dbReference type="SUPFAM" id="SSF48498">
    <property type="entry name" value="Tetracyclin repressor-like, C-terminal domain"/>
    <property type="match status" value="1"/>
</dbReference>
<organism evidence="5 6">
    <name type="scientific">Schaalia georgiae</name>
    <dbReference type="NCBI Taxonomy" id="52768"/>
    <lineage>
        <taxon>Bacteria</taxon>
        <taxon>Bacillati</taxon>
        <taxon>Actinomycetota</taxon>
        <taxon>Actinomycetes</taxon>
        <taxon>Actinomycetales</taxon>
        <taxon>Actinomycetaceae</taxon>
        <taxon>Schaalia</taxon>
    </lineage>
</organism>
<feature type="region of interest" description="Disordered" evidence="3">
    <location>
        <begin position="1"/>
        <end position="21"/>
    </location>
</feature>
<feature type="domain" description="HTH tetR-type" evidence="4">
    <location>
        <begin position="18"/>
        <end position="78"/>
    </location>
</feature>
<reference evidence="5" key="1">
    <citation type="submission" date="2020-04" db="EMBL/GenBank/DDBJ databases">
        <title>Deep metagenomics examines the oral microbiome during advanced dental caries in children, revealing novel taxa and co-occurrences with host molecules.</title>
        <authorList>
            <person name="Baker J.L."/>
            <person name="Morton J.T."/>
            <person name="Dinis M."/>
            <person name="Alvarez R."/>
            <person name="Tran N.C."/>
            <person name="Knight R."/>
            <person name="Edlund A."/>
        </authorList>
    </citation>
    <scope>NUCLEOTIDE SEQUENCE</scope>
    <source>
        <strain evidence="5">JCVI_32_bin.64</strain>
    </source>
</reference>
<dbReference type="InterPro" id="IPR009057">
    <property type="entry name" value="Homeodomain-like_sf"/>
</dbReference>
<dbReference type="Pfam" id="PF17938">
    <property type="entry name" value="TetR_C_29"/>
    <property type="match status" value="1"/>
</dbReference>
<evidence type="ECO:0000259" key="4">
    <source>
        <dbReference type="PROSITE" id="PS50977"/>
    </source>
</evidence>
<dbReference type="Proteomes" id="UP000718630">
    <property type="component" value="Unassembled WGS sequence"/>
</dbReference>
<dbReference type="PANTHER" id="PTHR30328:SF54">
    <property type="entry name" value="HTH-TYPE TRANSCRIPTIONAL REPRESSOR SCO4008"/>
    <property type="match status" value="1"/>
</dbReference>
<evidence type="ECO:0000256" key="3">
    <source>
        <dbReference type="SAM" id="MobiDB-lite"/>
    </source>
</evidence>
<dbReference type="PRINTS" id="PR00455">
    <property type="entry name" value="HTHTETR"/>
</dbReference>
<dbReference type="PROSITE" id="PS50977">
    <property type="entry name" value="HTH_TETR_2"/>
    <property type="match status" value="1"/>
</dbReference>
<dbReference type="SUPFAM" id="SSF46689">
    <property type="entry name" value="Homeodomain-like"/>
    <property type="match status" value="1"/>
</dbReference>
<name>A0A929QXE2_9ACTO</name>
<dbReference type="InterPro" id="IPR050109">
    <property type="entry name" value="HTH-type_TetR-like_transc_reg"/>
</dbReference>
<sequence>MPDKGVEALSRNSRRDPELTQREILDAATEEFAEHGPKGARTEGIAERTNTSKRMIFYYFGSKEGLYRAVLRENYKRIRSLEASLSLDGLPPARAMRELIRASQAYYEDNPCMARIVAMENLIMHGATARTIEGLEEMNRSAIDTIESILVRGQRDGSFRSGPGAPSALDVHQVMWALILNRIEHQWTFKIAFGRDMLGAGEGPHVRRLVEDAVMRLVLVAPETEGVDAEGLRGSIGALSR</sequence>
<evidence type="ECO:0000313" key="6">
    <source>
        <dbReference type="Proteomes" id="UP000718630"/>
    </source>
</evidence>
<evidence type="ECO:0000313" key="5">
    <source>
        <dbReference type="EMBL" id="MBF0939291.1"/>
    </source>
</evidence>
<dbReference type="InterPro" id="IPR041474">
    <property type="entry name" value="NicS_C"/>
</dbReference>
<dbReference type="InterPro" id="IPR001647">
    <property type="entry name" value="HTH_TetR"/>
</dbReference>
<keyword evidence="1 2" id="KW-0238">DNA-binding</keyword>
<dbReference type="Pfam" id="PF00440">
    <property type="entry name" value="TetR_N"/>
    <property type="match status" value="1"/>
</dbReference>
<evidence type="ECO:0000256" key="2">
    <source>
        <dbReference type="PROSITE-ProRule" id="PRU00335"/>
    </source>
</evidence>
<accession>A0A929QXE2</accession>
<dbReference type="AlphaFoldDB" id="A0A929QXE2"/>
<dbReference type="GO" id="GO:0006355">
    <property type="term" value="P:regulation of DNA-templated transcription"/>
    <property type="evidence" value="ECO:0007669"/>
    <property type="project" value="UniProtKB-ARBA"/>
</dbReference>